<feature type="transmembrane region" description="Helical" evidence="12">
    <location>
        <begin position="421"/>
        <end position="438"/>
    </location>
</feature>
<keyword evidence="9 12" id="KW-0472">Membrane</keyword>
<feature type="transmembrane region" description="Helical" evidence="12">
    <location>
        <begin position="389"/>
        <end position="409"/>
    </location>
</feature>
<dbReference type="KEGG" id="hhy:Halhy_2519"/>
<feature type="transmembrane region" description="Helical" evidence="12">
    <location>
        <begin position="47"/>
        <end position="70"/>
    </location>
</feature>
<gene>
    <name evidence="13" type="ordered locus">Halhy_2519</name>
</gene>
<dbReference type="STRING" id="760192.Halhy_2519"/>
<dbReference type="OrthoDB" id="891563at2"/>
<feature type="transmembrane region" description="Helical" evidence="12">
    <location>
        <begin position="128"/>
        <end position="147"/>
    </location>
</feature>
<dbReference type="CDD" id="cd10326">
    <property type="entry name" value="SLC5sbd_NIS-like"/>
    <property type="match status" value="1"/>
</dbReference>
<dbReference type="HOGENOM" id="CLU_018808_11_4_10"/>
<evidence type="ECO:0000256" key="9">
    <source>
        <dbReference type="ARBA" id="ARBA00023136"/>
    </source>
</evidence>
<dbReference type="EMBL" id="CP002691">
    <property type="protein sequence ID" value="AEE50392.1"/>
    <property type="molecule type" value="Genomic_DNA"/>
</dbReference>
<dbReference type="PANTHER" id="PTHR42985:SF47">
    <property type="entry name" value="INTEGRAL MEMBRANE TRANSPORT PROTEIN"/>
    <property type="match status" value="1"/>
</dbReference>
<dbReference type="RefSeq" id="WP_013764941.1">
    <property type="nucleotide sequence ID" value="NC_015510.1"/>
</dbReference>
<dbReference type="GO" id="GO:0005886">
    <property type="term" value="C:plasma membrane"/>
    <property type="evidence" value="ECO:0007669"/>
    <property type="project" value="UniProtKB-SubCell"/>
</dbReference>
<evidence type="ECO:0000313" key="14">
    <source>
        <dbReference type="Proteomes" id="UP000008461"/>
    </source>
</evidence>
<reference evidence="13 14" key="1">
    <citation type="journal article" date="2011" name="Stand. Genomic Sci.">
        <title>Complete genome sequence of Haliscomenobacter hydrossis type strain (O).</title>
        <authorList>
            <consortium name="US DOE Joint Genome Institute (JGI-PGF)"/>
            <person name="Daligault H."/>
            <person name="Lapidus A."/>
            <person name="Zeytun A."/>
            <person name="Nolan M."/>
            <person name="Lucas S."/>
            <person name="Del Rio T.G."/>
            <person name="Tice H."/>
            <person name="Cheng J.F."/>
            <person name="Tapia R."/>
            <person name="Han C."/>
            <person name="Goodwin L."/>
            <person name="Pitluck S."/>
            <person name="Liolios K."/>
            <person name="Pagani I."/>
            <person name="Ivanova N."/>
            <person name="Huntemann M."/>
            <person name="Mavromatis K."/>
            <person name="Mikhailova N."/>
            <person name="Pati A."/>
            <person name="Chen A."/>
            <person name="Palaniappan K."/>
            <person name="Land M."/>
            <person name="Hauser L."/>
            <person name="Brambilla E.M."/>
            <person name="Rohde M."/>
            <person name="Verbarg S."/>
            <person name="Goker M."/>
            <person name="Bristow J."/>
            <person name="Eisen J.A."/>
            <person name="Markowitz V."/>
            <person name="Hugenholtz P."/>
            <person name="Kyrpides N.C."/>
            <person name="Klenk H.P."/>
            <person name="Woyke T."/>
        </authorList>
    </citation>
    <scope>NUCLEOTIDE SEQUENCE [LARGE SCALE GENOMIC DNA]</scope>
    <source>
        <strain evidence="14">ATCC 27775 / DSM 1100 / LMG 10767 / O</strain>
    </source>
</reference>
<keyword evidence="6 12" id="KW-1133">Transmembrane helix</keyword>
<organism evidence="13 14">
    <name type="scientific">Haliscomenobacter hydrossis (strain ATCC 27775 / DSM 1100 / LMG 10767 / O)</name>
    <dbReference type="NCBI Taxonomy" id="760192"/>
    <lineage>
        <taxon>Bacteria</taxon>
        <taxon>Pseudomonadati</taxon>
        <taxon>Bacteroidota</taxon>
        <taxon>Saprospiria</taxon>
        <taxon>Saprospirales</taxon>
        <taxon>Haliscomenobacteraceae</taxon>
        <taxon>Haliscomenobacter</taxon>
    </lineage>
</organism>
<dbReference type="GO" id="GO:0015293">
    <property type="term" value="F:symporter activity"/>
    <property type="evidence" value="ECO:0007669"/>
    <property type="project" value="TreeGrafter"/>
</dbReference>
<feature type="transmembrane region" description="Helical" evidence="12">
    <location>
        <begin position="191"/>
        <end position="209"/>
    </location>
</feature>
<feature type="transmembrane region" description="Helical" evidence="12">
    <location>
        <begin position="90"/>
        <end position="107"/>
    </location>
</feature>
<evidence type="ECO:0000256" key="3">
    <source>
        <dbReference type="ARBA" id="ARBA00022448"/>
    </source>
</evidence>
<feature type="transmembrane region" description="Helical" evidence="12">
    <location>
        <begin position="6"/>
        <end position="27"/>
    </location>
</feature>
<name>F4KYI6_HALH1</name>
<feature type="transmembrane region" description="Helical" evidence="12">
    <location>
        <begin position="282"/>
        <end position="306"/>
    </location>
</feature>
<dbReference type="GO" id="GO:0006814">
    <property type="term" value="P:sodium ion transport"/>
    <property type="evidence" value="ECO:0007669"/>
    <property type="project" value="UniProtKB-KW"/>
</dbReference>
<dbReference type="Proteomes" id="UP000008461">
    <property type="component" value="Chromosome"/>
</dbReference>
<feature type="transmembrane region" description="Helical" evidence="12">
    <location>
        <begin position="326"/>
        <end position="350"/>
    </location>
</feature>
<evidence type="ECO:0000256" key="4">
    <source>
        <dbReference type="ARBA" id="ARBA00022475"/>
    </source>
</evidence>
<evidence type="ECO:0000256" key="1">
    <source>
        <dbReference type="ARBA" id="ARBA00004651"/>
    </source>
</evidence>
<keyword evidence="4" id="KW-1003">Cell membrane</keyword>
<dbReference type="PROSITE" id="PS50283">
    <property type="entry name" value="NA_SOLUT_SYMP_3"/>
    <property type="match status" value="1"/>
</dbReference>
<keyword evidence="8" id="KW-0406">Ion transport</keyword>
<evidence type="ECO:0000256" key="7">
    <source>
        <dbReference type="ARBA" id="ARBA00023053"/>
    </source>
</evidence>
<dbReference type="InterPro" id="IPR051163">
    <property type="entry name" value="Sodium:Solute_Symporter_SSF"/>
</dbReference>
<evidence type="ECO:0000256" key="11">
    <source>
        <dbReference type="RuleBase" id="RU362091"/>
    </source>
</evidence>
<dbReference type="InterPro" id="IPR038377">
    <property type="entry name" value="Na/Glc_symporter_sf"/>
</dbReference>
<dbReference type="AlphaFoldDB" id="F4KYI6"/>
<feature type="transmembrane region" description="Helical" evidence="12">
    <location>
        <begin position="472"/>
        <end position="493"/>
    </location>
</feature>
<feature type="transmembrane region" description="Helical" evidence="12">
    <location>
        <begin position="447"/>
        <end position="466"/>
    </location>
</feature>
<evidence type="ECO:0000256" key="8">
    <source>
        <dbReference type="ARBA" id="ARBA00023065"/>
    </source>
</evidence>
<keyword evidence="7" id="KW-0915">Sodium</keyword>
<dbReference type="eggNOG" id="COG0591">
    <property type="taxonomic scope" value="Bacteria"/>
</dbReference>
<evidence type="ECO:0000256" key="12">
    <source>
        <dbReference type="SAM" id="Phobius"/>
    </source>
</evidence>
<keyword evidence="5 12" id="KW-0812">Transmembrane</keyword>
<evidence type="ECO:0000256" key="6">
    <source>
        <dbReference type="ARBA" id="ARBA00022989"/>
    </source>
</evidence>
<dbReference type="InterPro" id="IPR001734">
    <property type="entry name" value="Na/solute_symporter"/>
</dbReference>
<keyword evidence="14" id="KW-1185">Reference proteome</keyword>
<dbReference type="PANTHER" id="PTHR42985">
    <property type="entry name" value="SODIUM-COUPLED MONOCARBOXYLATE TRANSPORTER"/>
    <property type="match status" value="1"/>
</dbReference>
<accession>F4KYI6</accession>
<feature type="transmembrane region" description="Helical" evidence="12">
    <location>
        <begin position="244"/>
        <end position="261"/>
    </location>
</feature>
<proteinExistence type="inferred from homology"/>
<sequence>MIAAVLSPGLIGALIIAYFAMLIIVAWRTSKNADNSSFFLAGRKAPWILVAIGMIGTSISGVTFISIPGVVGAGGNNQAFSYLQLVMGNLFGYFIIATVLLPLYYRLQLTSIYTYLEKRLGYYAYKTGAAYFLISRTIGSSFRLFLAANVVDQFVTQPLGIPFWVTVVITIALIWVYTFKGGIATIIYTDTLQTIFLLSALVLSIFTISNSLGWNLGQMFGEISRSEYGRVFFFDSGFGDPNNFFKQFISGALIAIAMTGLDQDLMQKNLSCRNIKDAQKNMLTFTSIFLLVNILFLSLGAMLYLYAAKEGIQLPMNASGKLNSDLVYPTLALEHMSVATAICFMLGIIACTYASADSALTALTTSFCIDFLNFDKSSASEAKKERTRVWVHVGFSLVTLVQIIVFKLLNNDAVISSLFKIAGYTYGPLLGLFMFGLLSKRAVRDQWVVLICIIAPILTYAIDIYAEKWYGFKFGFLNIAVNGLLTMLGLWLISYRKTSTVLN</sequence>
<comment type="similarity">
    <text evidence="2 11">Belongs to the sodium:solute symporter (SSF) (TC 2.A.21) family.</text>
</comment>
<dbReference type="Gene3D" id="1.20.1730.10">
    <property type="entry name" value="Sodium/glucose cotransporter"/>
    <property type="match status" value="1"/>
</dbReference>
<evidence type="ECO:0000256" key="5">
    <source>
        <dbReference type="ARBA" id="ARBA00022692"/>
    </source>
</evidence>
<evidence type="ECO:0000256" key="2">
    <source>
        <dbReference type="ARBA" id="ARBA00006434"/>
    </source>
</evidence>
<feature type="transmembrane region" description="Helical" evidence="12">
    <location>
        <begin position="159"/>
        <end position="179"/>
    </location>
</feature>
<evidence type="ECO:0000256" key="10">
    <source>
        <dbReference type="ARBA" id="ARBA00023201"/>
    </source>
</evidence>
<dbReference type="Pfam" id="PF00474">
    <property type="entry name" value="SSF"/>
    <property type="match status" value="1"/>
</dbReference>
<reference key="2">
    <citation type="submission" date="2011-04" db="EMBL/GenBank/DDBJ databases">
        <title>Complete sequence of chromosome of Haliscomenobacter hydrossis DSM 1100.</title>
        <authorList>
            <consortium name="US DOE Joint Genome Institute (JGI-PGF)"/>
            <person name="Lucas S."/>
            <person name="Han J."/>
            <person name="Lapidus A."/>
            <person name="Bruce D."/>
            <person name="Goodwin L."/>
            <person name="Pitluck S."/>
            <person name="Peters L."/>
            <person name="Kyrpides N."/>
            <person name="Mavromatis K."/>
            <person name="Ivanova N."/>
            <person name="Ovchinnikova G."/>
            <person name="Pagani I."/>
            <person name="Daligault H."/>
            <person name="Detter J.C."/>
            <person name="Han C."/>
            <person name="Land M."/>
            <person name="Hauser L."/>
            <person name="Markowitz V."/>
            <person name="Cheng J.-F."/>
            <person name="Hugenholtz P."/>
            <person name="Woyke T."/>
            <person name="Wu D."/>
            <person name="Verbarg S."/>
            <person name="Frueling A."/>
            <person name="Brambilla E."/>
            <person name="Klenk H.-P."/>
            <person name="Eisen J.A."/>
        </authorList>
    </citation>
    <scope>NUCLEOTIDE SEQUENCE</scope>
    <source>
        <strain>DSM 1100</strain>
    </source>
</reference>
<protein>
    <submittedName>
        <fullName evidence="13">Na+/solute symporter</fullName>
    </submittedName>
</protein>
<comment type="subcellular location">
    <subcellularLocation>
        <location evidence="1">Cell membrane</location>
        <topology evidence="1">Multi-pass membrane protein</topology>
    </subcellularLocation>
</comment>
<keyword evidence="3" id="KW-0813">Transport</keyword>
<keyword evidence="10" id="KW-0739">Sodium transport</keyword>
<evidence type="ECO:0000313" key="13">
    <source>
        <dbReference type="EMBL" id="AEE50392.1"/>
    </source>
</evidence>